<sequence>MVQECQPSKSLHSSKDFRELGGLRMKSSLEHNLDKKLYTLKTNEGNVDFIIMAKSSGARSRFSGQEACLRIECIDAIEPLKYFESNVTATRIKKGSQTSSKGFGQ</sequence>
<accession>A0AAV3NW13</accession>
<gene>
    <name evidence="1" type="ORF">LIER_02942</name>
</gene>
<dbReference type="Proteomes" id="UP001454036">
    <property type="component" value="Unassembled WGS sequence"/>
</dbReference>
<evidence type="ECO:0000313" key="1">
    <source>
        <dbReference type="EMBL" id="GAA0141903.1"/>
    </source>
</evidence>
<keyword evidence="2" id="KW-1185">Reference proteome</keyword>
<dbReference type="EMBL" id="BAABME010000338">
    <property type="protein sequence ID" value="GAA0141903.1"/>
    <property type="molecule type" value="Genomic_DNA"/>
</dbReference>
<protein>
    <submittedName>
        <fullName evidence="1">Uncharacterized protein</fullName>
    </submittedName>
</protein>
<proteinExistence type="predicted"/>
<reference evidence="1 2" key="1">
    <citation type="submission" date="2024-01" db="EMBL/GenBank/DDBJ databases">
        <title>The complete chloroplast genome sequence of Lithospermum erythrorhizon: insights into the phylogenetic relationship among Boraginaceae species and the maternal lineages of purple gromwells.</title>
        <authorList>
            <person name="Okada T."/>
            <person name="Watanabe K."/>
        </authorList>
    </citation>
    <scope>NUCLEOTIDE SEQUENCE [LARGE SCALE GENOMIC DNA]</scope>
</reference>
<evidence type="ECO:0000313" key="2">
    <source>
        <dbReference type="Proteomes" id="UP001454036"/>
    </source>
</evidence>
<comment type="caution">
    <text evidence="1">The sequence shown here is derived from an EMBL/GenBank/DDBJ whole genome shotgun (WGS) entry which is preliminary data.</text>
</comment>
<organism evidence="1 2">
    <name type="scientific">Lithospermum erythrorhizon</name>
    <name type="common">Purple gromwell</name>
    <name type="synonym">Lithospermum officinale var. erythrorhizon</name>
    <dbReference type="NCBI Taxonomy" id="34254"/>
    <lineage>
        <taxon>Eukaryota</taxon>
        <taxon>Viridiplantae</taxon>
        <taxon>Streptophyta</taxon>
        <taxon>Embryophyta</taxon>
        <taxon>Tracheophyta</taxon>
        <taxon>Spermatophyta</taxon>
        <taxon>Magnoliopsida</taxon>
        <taxon>eudicotyledons</taxon>
        <taxon>Gunneridae</taxon>
        <taxon>Pentapetalae</taxon>
        <taxon>asterids</taxon>
        <taxon>lamiids</taxon>
        <taxon>Boraginales</taxon>
        <taxon>Boraginaceae</taxon>
        <taxon>Boraginoideae</taxon>
        <taxon>Lithospermeae</taxon>
        <taxon>Lithospermum</taxon>
    </lineage>
</organism>
<dbReference type="AlphaFoldDB" id="A0AAV3NW13"/>
<name>A0AAV3NW13_LITER</name>